<name>E2B4J4_HARSA</name>
<organism evidence="3">
    <name type="scientific">Harpegnathos saltator</name>
    <name type="common">Jerdon's jumping ant</name>
    <dbReference type="NCBI Taxonomy" id="610380"/>
    <lineage>
        <taxon>Eukaryota</taxon>
        <taxon>Metazoa</taxon>
        <taxon>Ecdysozoa</taxon>
        <taxon>Arthropoda</taxon>
        <taxon>Hexapoda</taxon>
        <taxon>Insecta</taxon>
        <taxon>Pterygota</taxon>
        <taxon>Neoptera</taxon>
        <taxon>Endopterygota</taxon>
        <taxon>Hymenoptera</taxon>
        <taxon>Apocrita</taxon>
        <taxon>Aculeata</taxon>
        <taxon>Formicoidea</taxon>
        <taxon>Formicidae</taxon>
        <taxon>Ponerinae</taxon>
        <taxon>Ponerini</taxon>
        <taxon>Harpegnathos</taxon>
    </lineage>
</organism>
<dbReference type="Proteomes" id="UP000008237">
    <property type="component" value="Unassembled WGS sequence"/>
</dbReference>
<dbReference type="AlphaFoldDB" id="E2B4J4"/>
<protein>
    <submittedName>
        <fullName evidence="2">Uncharacterized protein</fullName>
    </submittedName>
</protein>
<accession>E2B4J4</accession>
<gene>
    <name evidence="2" type="ORF">EAI_16183</name>
</gene>
<dbReference type="OrthoDB" id="7555035at2759"/>
<dbReference type="EMBL" id="GL445567">
    <property type="protein sequence ID" value="EFN89388.1"/>
    <property type="molecule type" value="Genomic_DNA"/>
</dbReference>
<feature type="region of interest" description="Disordered" evidence="1">
    <location>
        <begin position="72"/>
        <end position="105"/>
    </location>
</feature>
<evidence type="ECO:0000313" key="2">
    <source>
        <dbReference type="EMBL" id="EFN89388.1"/>
    </source>
</evidence>
<reference evidence="2 3" key="1">
    <citation type="journal article" date="2010" name="Science">
        <title>Genomic comparison of the ants Camponotus floridanus and Harpegnathos saltator.</title>
        <authorList>
            <person name="Bonasio R."/>
            <person name="Zhang G."/>
            <person name="Ye C."/>
            <person name="Mutti N.S."/>
            <person name="Fang X."/>
            <person name="Qin N."/>
            <person name="Donahue G."/>
            <person name="Yang P."/>
            <person name="Li Q."/>
            <person name="Li C."/>
            <person name="Zhang P."/>
            <person name="Huang Z."/>
            <person name="Berger S.L."/>
            <person name="Reinberg D."/>
            <person name="Wang J."/>
            <person name="Liebig J."/>
        </authorList>
    </citation>
    <scope>NUCLEOTIDE SEQUENCE [LARGE SCALE GENOMIC DNA]</scope>
    <source>
        <strain evidence="2 3">R22 G/1</strain>
    </source>
</reference>
<dbReference type="OMA" id="WEIQMAR"/>
<feature type="region of interest" description="Disordered" evidence="1">
    <location>
        <begin position="158"/>
        <end position="179"/>
    </location>
</feature>
<evidence type="ECO:0000256" key="1">
    <source>
        <dbReference type="SAM" id="MobiDB-lite"/>
    </source>
</evidence>
<sequence>MEGKMEIMRRRKEIKEKGIKVEDDLTWKERKMRWNLEEIEREERGKGRNVWVKYERIQIEGKWWSWDGEEEKLKDSEGETRTMKGEGDKEEKGEGKVREKRGKREEGRAWKVMFWNVARLWNKDKEFWGRIKEWDVVMMMETWVDEKEWEKLRTERKVTEGIQMEGTNSEKKEQKRKSM</sequence>
<proteinExistence type="predicted"/>
<evidence type="ECO:0000313" key="3">
    <source>
        <dbReference type="Proteomes" id="UP000008237"/>
    </source>
</evidence>
<dbReference type="InParanoid" id="E2B4J4"/>
<keyword evidence="3" id="KW-1185">Reference proteome</keyword>